<sequence>MFGNAKEKALTKLRKEIRTGIYAYFILSLLKKDKMHGYAIRKALEELSDGNFVPTESTLYGILKTLEKYNLIKGEWMEVGGRTRKYYEITPLGEDVFQELKKEIELVKRLLETAHL</sequence>
<evidence type="ECO:0000313" key="2">
    <source>
        <dbReference type="EMBL" id="USH00525.1"/>
    </source>
</evidence>
<dbReference type="InterPro" id="IPR005149">
    <property type="entry name" value="Tscrpt_reg_PadR_N"/>
</dbReference>
<accession>A0A9E7MAS3</accession>
<evidence type="ECO:0000313" key="3">
    <source>
        <dbReference type="Proteomes" id="UP001056425"/>
    </source>
</evidence>
<dbReference type="RefSeq" id="WP_251949966.1">
    <property type="nucleotide sequence ID" value="NZ_CP080572.1"/>
</dbReference>
<dbReference type="KEGG" id="thei:K1720_03470"/>
<dbReference type="Proteomes" id="UP001056425">
    <property type="component" value="Chromosome"/>
</dbReference>
<feature type="domain" description="Transcription regulator PadR N-terminal" evidence="1">
    <location>
        <begin position="26"/>
        <end position="98"/>
    </location>
</feature>
<dbReference type="GeneID" id="72777373"/>
<dbReference type="SUPFAM" id="SSF46785">
    <property type="entry name" value="Winged helix' DNA-binding domain"/>
    <property type="match status" value="1"/>
</dbReference>
<gene>
    <name evidence="2" type="ORF">K1720_03470</name>
</gene>
<dbReference type="PANTHER" id="PTHR33169:SF14">
    <property type="entry name" value="TRANSCRIPTIONAL REGULATOR RV3488"/>
    <property type="match status" value="1"/>
</dbReference>
<reference evidence="2 3" key="1">
    <citation type="submission" date="2021-08" db="EMBL/GenBank/DDBJ databases">
        <title>Thermococcus onnuriiensis IOH2.</title>
        <authorList>
            <person name="Park Y.-J."/>
        </authorList>
    </citation>
    <scope>NUCLEOTIDE SEQUENCE [LARGE SCALE GENOMIC DNA]</scope>
    <source>
        <strain evidence="2 3">IOH2</strain>
    </source>
</reference>
<dbReference type="InterPro" id="IPR036388">
    <property type="entry name" value="WH-like_DNA-bd_sf"/>
</dbReference>
<dbReference type="EMBL" id="CP080572">
    <property type="protein sequence ID" value="USH00525.1"/>
    <property type="molecule type" value="Genomic_DNA"/>
</dbReference>
<evidence type="ECO:0000259" key="1">
    <source>
        <dbReference type="Pfam" id="PF03551"/>
    </source>
</evidence>
<dbReference type="PANTHER" id="PTHR33169">
    <property type="entry name" value="PADR-FAMILY TRANSCRIPTIONAL REGULATOR"/>
    <property type="match status" value="1"/>
</dbReference>
<proteinExistence type="predicted"/>
<name>A0A9E7MAS3_9EURY</name>
<dbReference type="InterPro" id="IPR052509">
    <property type="entry name" value="Metal_resp_DNA-bind_regulator"/>
</dbReference>
<dbReference type="InterPro" id="IPR036390">
    <property type="entry name" value="WH_DNA-bd_sf"/>
</dbReference>
<organism evidence="2 3">
    <name type="scientific">Thermococcus argininiproducens</name>
    <dbReference type="NCBI Taxonomy" id="2866384"/>
    <lineage>
        <taxon>Archaea</taxon>
        <taxon>Methanobacteriati</taxon>
        <taxon>Methanobacteriota</taxon>
        <taxon>Thermococci</taxon>
        <taxon>Thermococcales</taxon>
        <taxon>Thermococcaceae</taxon>
        <taxon>Thermococcus</taxon>
    </lineage>
</organism>
<protein>
    <submittedName>
        <fullName evidence="2">PadR family transcriptional regulator</fullName>
    </submittedName>
</protein>
<dbReference type="AlphaFoldDB" id="A0A9E7MAS3"/>
<dbReference type="Pfam" id="PF03551">
    <property type="entry name" value="PadR"/>
    <property type="match status" value="1"/>
</dbReference>
<keyword evidence="3" id="KW-1185">Reference proteome</keyword>
<dbReference type="Gene3D" id="1.10.10.10">
    <property type="entry name" value="Winged helix-like DNA-binding domain superfamily/Winged helix DNA-binding domain"/>
    <property type="match status" value="1"/>
</dbReference>